<name>A0A2T6ZQ84_TUBBO</name>
<feature type="transmembrane region" description="Helical" evidence="1">
    <location>
        <begin position="27"/>
        <end position="49"/>
    </location>
</feature>
<evidence type="ECO:0000313" key="3">
    <source>
        <dbReference type="Proteomes" id="UP000244722"/>
    </source>
</evidence>
<reference evidence="2 3" key="1">
    <citation type="submission" date="2017-04" db="EMBL/GenBank/DDBJ databases">
        <title>Draft genome sequence of Tuber borchii Vittad., a whitish edible truffle.</title>
        <authorList>
            <consortium name="DOE Joint Genome Institute"/>
            <person name="Murat C."/>
            <person name="Kuo A."/>
            <person name="Barry K.W."/>
            <person name="Clum A."/>
            <person name="Dockter R.B."/>
            <person name="Fauchery L."/>
            <person name="Iotti M."/>
            <person name="Kohler A."/>
            <person name="Labutti K."/>
            <person name="Lindquist E.A."/>
            <person name="Lipzen A."/>
            <person name="Ohm R.A."/>
            <person name="Wang M."/>
            <person name="Grigoriev I.V."/>
            <person name="Zambonelli A."/>
            <person name="Martin F.M."/>
        </authorList>
    </citation>
    <scope>NUCLEOTIDE SEQUENCE [LARGE SCALE GENOMIC DNA]</scope>
    <source>
        <strain evidence="2 3">Tbo3840</strain>
    </source>
</reference>
<protein>
    <recommendedName>
        <fullName evidence="4">Transmembrane protein</fullName>
    </recommendedName>
</protein>
<evidence type="ECO:0008006" key="4">
    <source>
        <dbReference type="Google" id="ProtNLM"/>
    </source>
</evidence>
<evidence type="ECO:0000313" key="2">
    <source>
        <dbReference type="EMBL" id="PUU77594.1"/>
    </source>
</evidence>
<dbReference type="AlphaFoldDB" id="A0A2T6ZQ84"/>
<gene>
    <name evidence="2" type="ORF">B9Z19DRAFT_151701</name>
</gene>
<dbReference type="Proteomes" id="UP000244722">
    <property type="component" value="Unassembled WGS sequence"/>
</dbReference>
<keyword evidence="3" id="KW-1185">Reference proteome</keyword>
<keyword evidence="1" id="KW-1133">Transmembrane helix</keyword>
<organism evidence="2 3">
    <name type="scientific">Tuber borchii</name>
    <name type="common">White truffle</name>
    <dbReference type="NCBI Taxonomy" id="42251"/>
    <lineage>
        <taxon>Eukaryota</taxon>
        <taxon>Fungi</taxon>
        <taxon>Dikarya</taxon>
        <taxon>Ascomycota</taxon>
        <taxon>Pezizomycotina</taxon>
        <taxon>Pezizomycetes</taxon>
        <taxon>Pezizales</taxon>
        <taxon>Tuberaceae</taxon>
        <taxon>Tuber</taxon>
    </lineage>
</organism>
<dbReference type="EMBL" id="NESQ01000148">
    <property type="protein sequence ID" value="PUU77594.1"/>
    <property type="molecule type" value="Genomic_DNA"/>
</dbReference>
<sequence>MSDTGYNGGGCGVGSAEFGRLHFANCLGVFLSFFLGSQVSVFLFYLHLLRSNPVARLVRGKRAMGFSHHHFYGKGLRCYGFCLLLGLAGGGGCQYILFFPAISSFFSSSLLLHRVSICFLCSFSFIGVSLGSRILWCNISSKSNSLKYVF</sequence>
<accession>A0A2T6ZQ84</accession>
<keyword evidence="1" id="KW-0812">Transmembrane</keyword>
<feature type="transmembrane region" description="Helical" evidence="1">
    <location>
        <begin position="78"/>
        <end position="99"/>
    </location>
</feature>
<feature type="transmembrane region" description="Helical" evidence="1">
    <location>
        <begin position="111"/>
        <end position="136"/>
    </location>
</feature>
<keyword evidence="1" id="KW-0472">Membrane</keyword>
<proteinExistence type="predicted"/>
<comment type="caution">
    <text evidence="2">The sequence shown here is derived from an EMBL/GenBank/DDBJ whole genome shotgun (WGS) entry which is preliminary data.</text>
</comment>
<evidence type="ECO:0000256" key="1">
    <source>
        <dbReference type="SAM" id="Phobius"/>
    </source>
</evidence>